<evidence type="ECO:0000313" key="13">
    <source>
        <dbReference type="Proteomes" id="UP001152797"/>
    </source>
</evidence>
<evidence type="ECO:0000256" key="2">
    <source>
        <dbReference type="ARBA" id="ARBA00022741"/>
    </source>
</evidence>
<evidence type="ECO:0000256" key="1">
    <source>
        <dbReference type="ARBA" id="ARBA00004123"/>
    </source>
</evidence>
<dbReference type="GO" id="GO:0005634">
    <property type="term" value="C:nucleus"/>
    <property type="evidence" value="ECO:0007669"/>
    <property type="project" value="UniProtKB-SubCell"/>
</dbReference>
<feature type="domain" description="Helicase C-terminal" evidence="9">
    <location>
        <begin position="248"/>
        <end position="441"/>
    </location>
</feature>
<keyword evidence="5" id="KW-0234">DNA repair</keyword>
<keyword evidence="4" id="KW-0067">ATP-binding</keyword>
<dbReference type="Pfam" id="PF00270">
    <property type="entry name" value="DEAD"/>
    <property type="match status" value="1"/>
</dbReference>
<evidence type="ECO:0000313" key="11">
    <source>
        <dbReference type="EMBL" id="CAL1154358.1"/>
    </source>
</evidence>
<accession>A0A9P1G5Q3</accession>
<comment type="subcellular location">
    <subcellularLocation>
        <location evidence="1">Nucleus</location>
    </subcellularLocation>
</comment>
<keyword evidence="2" id="KW-0547">Nucleotide-binding</keyword>
<dbReference type="OrthoDB" id="2320933at2759"/>
<feature type="region of interest" description="Disordered" evidence="7">
    <location>
        <begin position="958"/>
        <end position="996"/>
    </location>
</feature>
<dbReference type="Gene3D" id="3.40.50.300">
    <property type="entry name" value="P-loop containing nucleotide triphosphate hydrolases"/>
    <property type="match status" value="2"/>
</dbReference>
<feature type="compositionally biased region" description="Low complexity" evidence="7">
    <location>
        <begin position="852"/>
        <end position="864"/>
    </location>
</feature>
<dbReference type="InterPro" id="IPR001650">
    <property type="entry name" value="Helicase_C-like"/>
</dbReference>
<dbReference type="InterPro" id="IPR027417">
    <property type="entry name" value="P-loop_NTPase"/>
</dbReference>
<organism evidence="10">
    <name type="scientific">Cladocopium goreaui</name>
    <dbReference type="NCBI Taxonomy" id="2562237"/>
    <lineage>
        <taxon>Eukaryota</taxon>
        <taxon>Sar</taxon>
        <taxon>Alveolata</taxon>
        <taxon>Dinophyceae</taxon>
        <taxon>Suessiales</taxon>
        <taxon>Symbiodiniaceae</taxon>
        <taxon>Cladocopium</taxon>
    </lineage>
</organism>
<dbReference type="GO" id="GO:0006302">
    <property type="term" value="P:double-strand break repair"/>
    <property type="evidence" value="ECO:0007669"/>
    <property type="project" value="TreeGrafter"/>
</dbReference>
<name>A0A9P1G5Q3_9DINO</name>
<dbReference type="Gene3D" id="1.10.150.20">
    <property type="entry name" value="5' to 3' exonuclease, C-terminal subdomain"/>
    <property type="match status" value="1"/>
</dbReference>
<evidence type="ECO:0000256" key="7">
    <source>
        <dbReference type="SAM" id="MobiDB-lite"/>
    </source>
</evidence>
<dbReference type="Gene3D" id="3.30.420.10">
    <property type="entry name" value="Ribonuclease H-like superfamily/Ribonuclease H"/>
    <property type="match status" value="1"/>
</dbReference>
<dbReference type="Pfam" id="PF20470">
    <property type="entry name" value="HTH_61"/>
    <property type="match status" value="1"/>
</dbReference>
<dbReference type="GO" id="GO:0003677">
    <property type="term" value="F:DNA binding"/>
    <property type="evidence" value="ECO:0007669"/>
    <property type="project" value="InterPro"/>
</dbReference>
<dbReference type="Gene3D" id="1.10.3380.20">
    <property type="match status" value="1"/>
</dbReference>
<dbReference type="GO" id="GO:0005524">
    <property type="term" value="F:ATP binding"/>
    <property type="evidence" value="ECO:0007669"/>
    <property type="project" value="UniProtKB-KW"/>
</dbReference>
<evidence type="ECO:0000259" key="9">
    <source>
        <dbReference type="PROSITE" id="PS51194"/>
    </source>
</evidence>
<dbReference type="CDD" id="cd18795">
    <property type="entry name" value="SF2_C_Ski2"/>
    <property type="match status" value="1"/>
</dbReference>
<dbReference type="Pfam" id="PF21099">
    <property type="entry name" value="POLQ_helical"/>
    <property type="match status" value="1"/>
</dbReference>
<dbReference type="PANTHER" id="PTHR10133:SF62">
    <property type="entry name" value="DNA POLYMERASE THETA"/>
    <property type="match status" value="1"/>
</dbReference>
<feature type="region of interest" description="Disordered" evidence="7">
    <location>
        <begin position="758"/>
        <end position="869"/>
    </location>
</feature>
<dbReference type="InterPro" id="IPR048960">
    <property type="entry name" value="POLQ-like_helical"/>
</dbReference>
<dbReference type="EMBL" id="CAMXCT030002868">
    <property type="protein sequence ID" value="CAL4788295.1"/>
    <property type="molecule type" value="Genomic_DNA"/>
</dbReference>
<dbReference type="InterPro" id="IPR043502">
    <property type="entry name" value="DNA/RNA_pol_sf"/>
</dbReference>
<evidence type="ECO:0000256" key="4">
    <source>
        <dbReference type="ARBA" id="ARBA00022840"/>
    </source>
</evidence>
<dbReference type="InterPro" id="IPR046931">
    <property type="entry name" value="HTH_61"/>
</dbReference>
<evidence type="ECO:0000313" key="10">
    <source>
        <dbReference type="EMBL" id="CAI4000983.1"/>
    </source>
</evidence>
<reference evidence="11" key="2">
    <citation type="submission" date="2024-04" db="EMBL/GenBank/DDBJ databases">
        <authorList>
            <person name="Chen Y."/>
            <person name="Shah S."/>
            <person name="Dougan E. K."/>
            <person name="Thang M."/>
            <person name="Chan C."/>
        </authorList>
    </citation>
    <scope>NUCLEOTIDE SEQUENCE [LARGE SCALE GENOMIC DNA]</scope>
</reference>
<dbReference type="Gene3D" id="1.20.1060.10">
    <property type="entry name" value="Taq DNA Polymerase, Chain T, domain 4"/>
    <property type="match status" value="1"/>
</dbReference>
<protein>
    <submittedName>
        <fullName evidence="12">Helicase and polymerase-containing protein TEBICHI</fullName>
    </submittedName>
</protein>
<gene>
    <name evidence="10" type="ORF">C1SCF055_LOCUS27061</name>
</gene>
<dbReference type="CDD" id="cd18026">
    <property type="entry name" value="DEXHc_POLQ-like"/>
    <property type="match status" value="1"/>
</dbReference>
<feature type="compositionally biased region" description="Polar residues" evidence="7">
    <location>
        <begin position="796"/>
        <end position="806"/>
    </location>
</feature>
<evidence type="ECO:0000259" key="8">
    <source>
        <dbReference type="PROSITE" id="PS51192"/>
    </source>
</evidence>
<dbReference type="GO" id="GO:0004386">
    <property type="term" value="F:helicase activity"/>
    <property type="evidence" value="ECO:0007669"/>
    <property type="project" value="UniProtKB-KW"/>
</dbReference>
<dbReference type="PROSITE" id="PS51192">
    <property type="entry name" value="HELICASE_ATP_BIND_1"/>
    <property type="match status" value="1"/>
</dbReference>
<dbReference type="SMART" id="SM00487">
    <property type="entry name" value="DEXDc"/>
    <property type="match status" value="1"/>
</dbReference>
<reference evidence="10" key="1">
    <citation type="submission" date="2022-10" db="EMBL/GenBank/DDBJ databases">
        <authorList>
            <person name="Chen Y."/>
            <person name="Dougan E. K."/>
            <person name="Chan C."/>
            <person name="Rhodes N."/>
            <person name="Thang M."/>
        </authorList>
    </citation>
    <scope>NUCLEOTIDE SEQUENCE</scope>
</reference>
<dbReference type="FunFam" id="3.40.50.300:FF:000813">
    <property type="entry name" value="helicase POLQ-like isoform X1"/>
    <property type="match status" value="1"/>
</dbReference>
<dbReference type="EMBL" id="CAMXCT010002868">
    <property type="protein sequence ID" value="CAI4000983.1"/>
    <property type="molecule type" value="Genomic_DNA"/>
</dbReference>
<evidence type="ECO:0000256" key="6">
    <source>
        <dbReference type="ARBA" id="ARBA00023242"/>
    </source>
</evidence>
<keyword evidence="6" id="KW-0539">Nucleus</keyword>
<dbReference type="GO" id="GO:0006261">
    <property type="term" value="P:DNA-templated DNA replication"/>
    <property type="evidence" value="ECO:0007669"/>
    <property type="project" value="InterPro"/>
</dbReference>
<dbReference type="GO" id="GO:0003887">
    <property type="term" value="F:DNA-directed DNA polymerase activity"/>
    <property type="evidence" value="ECO:0007669"/>
    <property type="project" value="InterPro"/>
</dbReference>
<dbReference type="Pfam" id="PF00271">
    <property type="entry name" value="Helicase_C"/>
    <property type="match status" value="1"/>
</dbReference>
<dbReference type="InterPro" id="IPR011545">
    <property type="entry name" value="DEAD/DEAH_box_helicase_dom"/>
</dbReference>
<dbReference type="SMART" id="SM00490">
    <property type="entry name" value="HELICc"/>
    <property type="match status" value="1"/>
</dbReference>
<feature type="domain" description="Helicase ATP-binding" evidence="8">
    <location>
        <begin position="41"/>
        <end position="210"/>
    </location>
</feature>
<dbReference type="PROSITE" id="PS51194">
    <property type="entry name" value="HELICASE_CTER"/>
    <property type="match status" value="1"/>
</dbReference>
<feature type="compositionally biased region" description="Low complexity" evidence="7">
    <location>
        <begin position="785"/>
        <end position="795"/>
    </location>
</feature>
<dbReference type="Proteomes" id="UP001152797">
    <property type="component" value="Unassembled WGS sequence"/>
</dbReference>
<dbReference type="InterPro" id="IPR036397">
    <property type="entry name" value="RNaseH_sf"/>
</dbReference>
<dbReference type="SUPFAM" id="SSF52540">
    <property type="entry name" value="P-loop containing nucleoside triphosphate hydrolases"/>
    <property type="match status" value="1"/>
</dbReference>
<dbReference type="FunFam" id="1.10.150.20:FF:000002">
    <property type="entry name" value="DNA polymerase I"/>
    <property type="match status" value="1"/>
</dbReference>
<keyword evidence="12" id="KW-0378">Hydrolase</keyword>
<dbReference type="InterPro" id="IPR002298">
    <property type="entry name" value="DNA_polymerase_A"/>
</dbReference>
<dbReference type="Pfam" id="PF00476">
    <property type="entry name" value="DNA_pol_A"/>
    <property type="match status" value="1"/>
</dbReference>
<feature type="region of interest" description="Disordered" evidence="7">
    <location>
        <begin position="883"/>
        <end position="913"/>
    </location>
</feature>
<sequence length="1784" mass="194216">MAGEMSSFDLSRLDLPQAVVEAYRTRGIKSLYNWQAECLTTPGVMEGQNLVYCAPTSGGKTLVSEVLMLQRLFRLRKRAIFVLPYVSVVSEKAAFLQSLCKSTGALIQAFYGGSPTSIKDPFDIAVCTLEKANALINYMVEEGQLTKLLGTLVVDELHLVGDASRGYLLEIFLSKVLFLAPEIQVLGLSATLPNVEDIAKWLNAVLYRTAYRPVPLQEYILSGHELLKPDGSKVRSLSFEGLSPDTDSVVAATWEVTRDGHSVLIFCSSKVKCERTAELLASKLPSSPHQPAEREALVTQMQQQIGGADPALQKTIPAGIAFHHSGLTTEERNVIERGYKNGHINVICATSTLAAGVNLPARRVVFQSPFMGNQLLDSTQYKQMAGRAGRAGQGTMGESIIIAAPNIKNQVMALVQQQLPQVVSCLRNEKRGLKRFILEVLCVVPQLGAGEDLIRFSSSTLLMTQAGSPDESLEPAQRYPEIAEAMKWLLSHDMARLDERSNAYRATPLGHAVCASGLEPPQGQLLFQEMQQARSCISLDTDLHVCYLVTPDSLLTVDWDVYKKALAYLSAAERRVAQRIKLRLDLVDQAQFQGRLPNSTVQSVDGQRIIRFYSALVLWALLHEMPAPLLLKKFALSKGQLQQLQQSAASYTHTVGVFCNRLQWYTLEALILSFQKRLALGVRLELVPLMQIPGMDCSVARALYEQGFTTPVSVAAASRAELLRTLRKTLRHDVPSAALPEENADRLIEAAAGLAKSQINDKRKRARAQNAEQGLTTGPPPKRPSTAATAATSSTRLQPAQVSQRMDTVHPRAMPGAAFSPMTGPSPMVPQVQPQNLGSRPMGHMGRPSGLQWPQNQQQQQQQQQPPPVFASAMAAVPRCEAPVHPSVMTPPPTTRRDTEDIGAASEGDDTEQLCNSVSRCATPCRLGAAVEEETSPLSSERLGEGLRRVGRLSLSPRDVEAVGGSPGAHSCGVASGGASPGGSADSQSALVSARGEPHPCVQSEANFLASALATPGARFRLPPLQILSLADPALQNLSTRLLTVDWIGATIVLGGDKEEALCLSLGPCEAYCLVLPPPTSEKTAAPLTGSIWSWFQDEQNLCLTANAKDLVAAFLKRGIDVQCSLAEPRIAYWLLDPDDKQNVAISNLAALCQINLESAGATIAGNASSLSAVLRARLATSWPEAFVVLPVLAELLRRLGRQQLLGSFWWIEMPIATVLAWMEHFGIGCQTRDPSHTRCHVLYKMAAIQEHVKKVVGRQVLLNSSEDVGRALFEDLRIPLPRGAQMRRKANGRLCYKSPQDLLKRLLPNEVVSLILEYRQLIHAVKRIETIQRSAEAPRMEPLCPLCIGTNGTIGASSSQPCTVCTGYPFSQPRIRTDFVQTGTATGRLATAAGSVPLMCLENAFQISEVVRPSLHEELIKGEVQAAAVAGARVFVAAASEAPPKQRLLREGAVQEVSTRSCDEAMCDGETSLAQYWLSRGWQVYADQARSSKVRQVLIQHGTSVLSYPADQVWRLAAAVDVSKEAAKIMVNPRQLLSAEPGYVLLSLDYSQIEVRLMAHFSGDQRLLDILHQGGDVFKQVAAGWLGKSASDITPEERSGAKRICYSLIYGVGSGKLAADLGISRHQANELKASFMKEYAGVAFWITSCTDQARQQGFVETVHGRRRFLPGLGSSSAAQRSHAERQAVNTACQASAADLMKAAMIGIHIRLKELRSHASDGQCRLVGRLLLQIHDELMVEVEETRLTEVREVVVSEMIRAGCDLKVPLQVRWKVGKTWGNLES</sequence>
<dbReference type="PANTHER" id="PTHR10133">
    <property type="entry name" value="DNA POLYMERASE I"/>
    <property type="match status" value="1"/>
</dbReference>
<comment type="caution">
    <text evidence="10">The sequence shown here is derived from an EMBL/GenBank/DDBJ whole genome shotgun (WGS) entry which is preliminary data.</text>
</comment>
<dbReference type="SMART" id="SM00482">
    <property type="entry name" value="POLAc"/>
    <property type="match status" value="1"/>
</dbReference>
<dbReference type="InterPro" id="IPR001098">
    <property type="entry name" value="DNA-dir_DNA_pol_A_palm_dom"/>
</dbReference>
<evidence type="ECO:0000256" key="3">
    <source>
        <dbReference type="ARBA" id="ARBA00022763"/>
    </source>
</evidence>
<proteinExistence type="predicted"/>
<keyword evidence="3" id="KW-0227">DNA damage</keyword>
<keyword evidence="13" id="KW-1185">Reference proteome</keyword>
<evidence type="ECO:0000256" key="5">
    <source>
        <dbReference type="ARBA" id="ARBA00023204"/>
    </source>
</evidence>
<dbReference type="InterPro" id="IPR014001">
    <property type="entry name" value="Helicase_ATP-bd"/>
</dbReference>
<dbReference type="EMBL" id="CAMXCT020002868">
    <property type="protein sequence ID" value="CAL1154358.1"/>
    <property type="molecule type" value="Genomic_DNA"/>
</dbReference>
<keyword evidence="12" id="KW-0347">Helicase</keyword>
<dbReference type="Gene3D" id="3.30.70.370">
    <property type="match status" value="1"/>
</dbReference>
<evidence type="ECO:0000313" key="12">
    <source>
        <dbReference type="EMBL" id="CAL4788295.1"/>
    </source>
</evidence>
<dbReference type="SUPFAM" id="SSF158702">
    <property type="entry name" value="Sec63 N-terminal domain-like"/>
    <property type="match status" value="1"/>
</dbReference>
<dbReference type="SUPFAM" id="SSF56672">
    <property type="entry name" value="DNA/RNA polymerases"/>
    <property type="match status" value="1"/>
</dbReference>